<keyword evidence="4 6" id="KW-0472">Membrane</keyword>
<feature type="transmembrane region" description="Helical" evidence="6">
    <location>
        <begin position="639"/>
        <end position="660"/>
    </location>
</feature>
<organism evidence="7 8">
    <name type="scientific">Linnemannia elongata AG-77</name>
    <dbReference type="NCBI Taxonomy" id="1314771"/>
    <lineage>
        <taxon>Eukaryota</taxon>
        <taxon>Fungi</taxon>
        <taxon>Fungi incertae sedis</taxon>
        <taxon>Mucoromycota</taxon>
        <taxon>Mortierellomycotina</taxon>
        <taxon>Mortierellomycetes</taxon>
        <taxon>Mortierellales</taxon>
        <taxon>Mortierellaceae</taxon>
        <taxon>Linnemannia</taxon>
    </lineage>
</organism>
<feature type="region of interest" description="Disordered" evidence="5">
    <location>
        <begin position="1"/>
        <end position="51"/>
    </location>
</feature>
<evidence type="ECO:0000313" key="7">
    <source>
        <dbReference type="EMBL" id="OAQ32859.1"/>
    </source>
</evidence>
<feature type="transmembrane region" description="Helical" evidence="6">
    <location>
        <begin position="156"/>
        <end position="175"/>
    </location>
</feature>
<feature type="transmembrane region" description="Helical" evidence="6">
    <location>
        <begin position="705"/>
        <end position="724"/>
    </location>
</feature>
<evidence type="ECO:0000256" key="3">
    <source>
        <dbReference type="ARBA" id="ARBA00022989"/>
    </source>
</evidence>
<sequence>MNGNGRGSNGGQRATFPQHPSELTISDLANDNNENTPLLSNNKSSSDDKKKPKVDATALYVKVITEQLPWYKRPSVLWLLPIFGMTWITNGMLASSQGQFQAALLCREYLNRHTSNISTTLLTSVTSESGISSFLAAVKPAEECSLPEIQAFTAKILALTEVITGLASMFTIGYYASLSDKYGRKIIMVVGFFNALLVLGSFVLMSVYWDQIGLPLMILSGLVNGLLGGTTLGVTMALAYAADCTDPSQRSLAFSWLHAALYFGLAIGPYMGGSISKATGTILTVLFIDITVTSLGLILTVFVMPESLPSMQPEHLRQLFMPNDAKISGSSAAGAQLAARRAPWHSHVLQAFRFFKPNGRNTNLVLLAAISFLQMLAYRGTISVIILYTNKMFNWSEYEDGVMFSLSSIARLVTMLIFLPVLVHFYQKSFTKKQRRRAAAQAAEAAGGEAHRNRNGSPYARSLSYGSQASTSNQDQDAFDRSQRSPTPLHDETMIGRSDVVNNRTVFNPNDPTIAASLQFLGETALDFRSDDDDDDSDEYGRHTGESLLDRRRRQESVDSLATLTPSKTQARRSPRLNQPATTTTCTDDEPSSIDTSTLRTKEQKFSDMKFDTWMIRLGFAINSFTYIGYGLASETWMFYLATALHAASIISSPSLKALLTNLVEPSQFGAALGALQVVDSVAAVVSPVVISWVYALTVSTMPEFVWYSCAFWTGICVVLAFLIRQKQFRANMTDA</sequence>
<evidence type="ECO:0000256" key="4">
    <source>
        <dbReference type="ARBA" id="ARBA00023136"/>
    </source>
</evidence>
<dbReference type="InterPro" id="IPR011701">
    <property type="entry name" value="MFS"/>
</dbReference>
<reference evidence="7 8" key="1">
    <citation type="submission" date="2016-05" db="EMBL/GenBank/DDBJ databases">
        <title>Genome sequencing reveals origins of a unique bacterial endosymbiosis in the earliest lineages of terrestrial Fungi.</title>
        <authorList>
            <consortium name="DOE Joint Genome Institute"/>
            <person name="Uehling J."/>
            <person name="Gryganskyi A."/>
            <person name="Hameed K."/>
            <person name="Tschaplinski T."/>
            <person name="Misztal P."/>
            <person name="Wu S."/>
            <person name="Desiro A."/>
            <person name="Vande Pol N."/>
            <person name="Du Z.-Y."/>
            <person name="Zienkiewicz A."/>
            <person name="Zienkiewicz K."/>
            <person name="Morin E."/>
            <person name="Tisserant E."/>
            <person name="Splivallo R."/>
            <person name="Hainaut M."/>
            <person name="Henrissat B."/>
            <person name="Ohm R."/>
            <person name="Kuo A."/>
            <person name="Yan J."/>
            <person name="Lipzen A."/>
            <person name="Nolan M."/>
            <person name="Labutti K."/>
            <person name="Barry K."/>
            <person name="Goldstein A."/>
            <person name="Labbe J."/>
            <person name="Schadt C."/>
            <person name="Tuskan G."/>
            <person name="Grigoriev I."/>
            <person name="Martin F."/>
            <person name="Vilgalys R."/>
            <person name="Bonito G."/>
        </authorList>
    </citation>
    <scope>NUCLEOTIDE SEQUENCE [LARGE SCALE GENOMIC DNA]</scope>
    <source>
        <strain evidence="7 8">AG-77</strain>
    </source>
</reference>
<keyword evidence="2 6" id="KW-0812">Transmembrane</keyword>
<keyword evidence="3 6" id="KW-1133">Transmembrane helix</keyword>
<proteinExistence type="predicted"/>
<accession>A0A197K8W6</accession>
<evidence type="ECO:0000256" key="5">
    <source>
        <dbReference type="SAM" id="MobiDB-lite"/>
    </source>
</evidence>
<protein>
    <submittedName>
        <fullName evidence="7">MFS general substrate transporter</fullName>
    </submittedName>
</protein>
<gene>
    <name evidence="7" type="ORF">K457DRAFT_29708</name>
</gene>
<feature type="compositionally biased region" description="Polar residues" evidence="5">
    <location>
        <begin position="576"/>
        <end position="586"/>
    </location>
</feature>
<feature type="compositionally biased region" description="Polar residues" evidence="5">
    <location>
        <begin position="558"/>
        <end position="569"/>
    </location>
</feature>
<dbReference type="AlphaFoldDB" id="A0A197K8W6"/>
<feature type="transmembrane region" description="Helical" evidence="6">
    <location>
        <begin position="614"/>
        <end position="633"/>
    </location>
</feature>
<dbReference type="Pfam" id="PF07690">
    <property type="entry name" value="MFS_1"/>
    <property type="match status" value="1"/>
</dbReference>
<feature type="transmembrane region" description="Helical" evidence="6">
    <location>
        <begin position="672"/>
        <end position="693"/>
    </location>
</feature>
<evidence type="ECO:0000256" key="1">
    <source>
        <dbReference type="ARBA" id="ARBA00004141"/>
    </source>
</evidence>
<name>A0A197K8W6_9FUNG</name>
<dbReference type="Gene3D" id="1.20.1250.20">
    <property type="entry name" value="MFS general substrate transporter like domains"/>
    <property type="match status" value="2"/>
</dbReference>
<dbReference type="SUPFAM" id="SSF103473">
    <property type="entry name" value="MFS general substrate transporter"/>
    <property type="match status" value="2"/>
</dbReference>
<dbReference type="PANTHER" id="PTHR23507">
    <property type="entry name" value="ZGC:174356"/>
    <property type="match status" value="1"/>
</dbReference>
<evidence type="ECO:0000313" key="8">
    <source>
        <dbReference type="Proteomes" id="UP000078512"/>
    </source>
</evidence>
<dbReference type="PANTHER" id="PTHR23507:SF1">
    <property type="entry name" value="FI18259P1-RELATED"/>
    <property type="match status" value="1"/>
</dbReference>
<feature type="compositionally biased region" description="Polar residues" evidence="5">
    <location>
        <begin position="21"/>
        <end position="36"/>
    </location>
</feature>
<feature type="compositionally biased region" description="Polar residues" evidence="5">
    <location>
        <begin position="464"/>
        <end position="476"/>
    </location>
</feature>
<feature type="transmembrane region" description="Helical" evidence="6">
    <location>
        <begin position="364"/>
        <end position="388"/>
    </location>
</feature>
<feature type="compositionally biased region" description="Basic and acidic residues" evidence="5">
    <location>
        <begin position="539"/>
        <end position="557"/>
    </location>
</feature>
<feature type="compositionally biased region" description="Basic and acidic residues" evidence="5">
    <location>
        <begin position="478"/>
        <end position="494"/>
    </location>
</feature>
<feature type="transmembrane region" description="Helical" evidence="6">
    <location>
        <begin position="187"/>
        <end position="209"/>
    </location>
</feature>
<evidence type="ECO:0000256" key="2">
    <source>
        <dbReference type="ARBA" id="ARBA00022692"/>
    </source>
</evidence>
<comment type="subcellular location">
    <subcellularLocation>
        <location evidence="1">Membrane</location>
        <topology evidence="1">Multi-pass membrane protein</topology>
    </subcellularLocation>
</comment>
<feature type="transmembrane region" description="Helical" evidence="6">
    <location>
        <begin position="278"/>
        <end position="303"/>
    </location>
</feature>
<evidence type="ECO:0000256" key="6">
    <source>
        <dbReference type="SAM" id="Phobius"/>
    </source>
</evidence>
<feature type="compositionally biased region" description="Gly residues" evidence="5">
    <location>
        <begin position="1"/>
        <end position="10"/>
    </location>
</feature>
<dbReference type="Proteomes" id="UP000078512">
    <property type="component" value="Unassembled WGS sequence"/>
</dbReference>
<dbReference type="OrthoDB" id="3026777at2759"/>
<dbReference type="GO" id="GO:0016020">
    <property type="term" value="C:membrane"/>
    <property type="evidence" value="ECO:0007669"/>
    <property type="project" value="UniProtKB-SubCell"/>
</dbReference>
<dbReference type="EMBL" id="KV442023">
    <property type="protein sequence ID" value="OAQ32859.1"/>
    <property type="molecule type" value="Genomic_DNA"/>
</dbReference>
<feature type="region of interest" description="Disordered" evidence="5">
    <location>
        <begin position="441"/>
        <end position="497"/>
    </location>
</feature>
<feature type="transmembrane region" description="Helical" evidence="6">
    <location>
        <begin position="408"/>
        <end position="426"/>
    </location>
</feature>
<dbReference type="GO" id="GO:0022857">
    <property type="term" value="F:transmembrane transporter activity"/>
    <property type="evidence" value="ECO:0007669"/>
    <property type="project" value="InterPro"/>
</dbReference>
<feature type="region of interest" description="Disordered" evidence="5">
    <location>
        <begin position="529"/>
        <end position="599"/>
    </location>
</feature>
<keyword evidence="8" id="KW-1185">Reference proteome</keyword>
<feature type="transmembrane region" description="Helical" evidence="6">
    <location>
        <begin position="215"/>
        <end position="240"/>
    </location>
</feature>
<dbReference type="InterPro" id="IPR036259">
    <property type="entry name" value="MFS_trans_sf"/>
</dbReference>
<feature type="transmembrane region" description="Helical" evidence="6">
    <location>
        <begin position="252"/>
        <end position="272"/>
    </location>
</feature>